<dbReference type="PANTHER" id="PTHR33096:SF1">
    <property type="entry name" value="CXC1-LIKE CYSTEINE CLUSTER ASSOCIATED WITH KDZ TRANSPOSASES DOMAIN-CONTAINING PROTEIN"/>
    <property type="match status" value="1"/>
</dbReference>
<feature type="region of interest" description="Disordered" evidence="1">
    <location>
        <begin position="211"/>
        <end position="230"/>
    </location>
</feature>
<comment type="caution">
    <text evidence="2">The sequence shown here is derived from an EMBL/GenBank/DDBJ whole genome shotgun (WGS) entry which is preliminary data.</text>
</comment>
<accession>A0ABR1J5X1</accession>
<feature type="compositionally biased region" description="Basic and acidic residues" evidence="1">
    <location>
        <begin position="520"/>
        <end position="530"/>
    </location>
</feature>
<dbReference type="Proteomes" id="UP001498398">
    <property type="component" value="Unassembled WGS sequence"/>
</dbReference>
<proteinExistence type="predicted"/>
<protein>
    <submittedName>
        <fullName evidence="2">Uncharacterized protein</fullName>
    </submittedName>
</protein>
<evidence type="ECO:0000313" key="3">
    <source>
        <dbReference type="Proteomes" id="UP001498398"/>
    </source>
</evidence>
<evidence type="ECO:0000256" key="1">
    <source>
        <dbReference type="SAM" id="MobiDB-lite"/>
    </source>
</evidence>
<sequence length="566" mass="64505">MVAKALEVFPPGWILGYDIGCSFHHTINASSLGPRFNEMKCCTCVNAFHGYSHNYLCQLKYHPLNIVGMGLQDLETMEHLFSASNQLATITRYATAYRRRVLIDIFCQQWDQEKYQNLATMLHNDYVQALSTIEKDGQELAEGLRVLNLTEEDLKTYYLDEQHHFENLGKETHEDLHAVAYVELLRQYRDISASVENASAQFNTLTADDYQPLQPSESYSSNLSSTRKAETQRRYLREKREQVLYELVQMECAMGIAEGDRWKPTDPPYLETLKYINEREYRQALESLHKLVIQRLYELHRMNLSQTGYKMRTHIAAALQKRSKAIQHAVKRYNNAAKSLDPPRPTLDWTKVSHYSFLDQFNILQDSRHSLFEKPWSKPVIRELMKTYRRVSAAKVEILHCNIAIRRLHTSIEDEERHFDSVLSRLKSQSSADYGPVKEYVVRRHRVNMALMTKISQTYALAGFSGDPTPGIRKGTSRSTFPETSSAAASSSAVPTSPSSHPHSLSTGEASSLNPGHYNDCNDKVAKVLADDISSDSSDSDEEDEDVANDSIDAMVDFISNISVHG</sequence>
<name>A0ABR1J5X1_9AGAR</name>
<reference evidence="2 3" key="1">
    <citation type="submission" date="2024-01" db="EMBL/GenBank/DDBJ databases">
        <title>A draft genome for the cacao thread blight pathogen Marasmiellus scandens.</title>
        <authorList>
            <person name="Baruah I.K."/>
            <person name="Leung J."/>
            <person name="Bukari Y."/>
            <person name="Amoako-Attah I."/>
            <person name="Meinhardt L.W."/>
            <person name="Bailey B.A."/>
            <person name="Cohen S.P."/>
        </authorList>
    </citation>
    <scope>NUCLEOTIDE SEQUENCE [LARGE SCALE GENOMIC DNA]</scope>
    <source>
        <strain evidence="2 3">GH-19</strain>
    </source>
</reference>
<dbReference type="EMBL" id="JBANRG010000030">
    <property type="protein sequence ID" value="KAK7451705.1"/>
    <property type="molecule type" value="Genomic_DNA"/>
</dbReference>
<dbReference type="PANTHER" id="PTHR33096">
    <property type="entry name" value="CXC2 DOMAIN-CONTAINING PROTEIN"/>
    <property type="match status" value="1"/>
</dbReference>
<keyword evidence="3" id="KW-1185">Reference proteome</keyword>
<gene>
    <name evidence="2" type="ORF">VKT23_012384</name>
</gene>
<evidence type="ECO:0000313" key="2">
    <source>
        <dbReference type="EMBL" id="KAK7451705.1"/>
    </source>
</evidence>
<feature type="compositionally biased region" description="Acidic residues" evidence="1">
    <location>
        <begin position="538"/>
        <end position="548"/>
    </location>
</feature>
<dbReference type="Pfam" id="PF18758">
    <property type="entry name" value="KDZ"/>
    <property type="match status" value="1"/>
</dbReference>
<feature type="region of interest" description="Disordered" evidence="1">
    <location>
        <begin position="466"/>
        <end position="549"/>
    </location>
</feature>
<feature type="compositionally biased region" description="Polar residues" evidence="1">
    <location>
        <begin position="213"/>
        <end position="226"/>
    </location>
</feature>
<organism evidence="2 3">
    <name type="scientific">Marasmiellus scandens</name>
    <dbReference type="NCBI Taxonomy" id="2682957"/>
    <lineage>
        <taxon>Eukaryota</taxon>
        <taxon>Fungi</taxon>
        <taxon>Dikarya</taxon>
        <taxon>Basidiomycota</taxon>
        <taxon>Agaricomycotina</taxon>
        <taxon>Agaricomycetes</taxon>
        <taxon>Agaricomycetidae</taxon>
        <taxon>Agaricales</taxon>
        <taxon>Marasmiineae</taxon>
        <taxon>Omphalotaceae</taxon>
        <taxon>Marasmiellus</taxon>
    </lineage>
</organism>
<feature type="compositionally biased region" description="Low complexity" evidence="1">
    <location>
        <begin position="479"/>
        <end position="507"/>
    </location>
</feature>
<dbReference type="InterPro" id="IPR040521">
    <property type="entry name" value="KDZ"/>
</dbReference>